<dbReference type="Pfam" id="PF13416">
    <property type="entry name" value="SBP_bac_8"/>
    <property type="match status" value="1"/>
</dbReference>
<keyword evidence="1" id="KW-0732">Signal</keyword>
<dbReference type="EMBL" id="VBAJ01000227">
    <property type="protein sequence ID" value="TMJ06536.1"/>
    <property type="molecule type" value="Genomic_DNA"/>
</dbReference>
<proteinExistence type="predicted"/>
<comment type="caution">
    <text evidence="2">The sequence shown here is derived from an EMBL/GenBank/DDBJ whole genome shotgun (WGS) entry which is preliminary data.</text>
</comment>
<gene>
    <name evidence="3" type="ORF">E6G98_07465</name>
    <name evidence="2" type="ORF">E6G99_08855</name>
</gene>
<dbReference type="Proteomes" id="UP000315217">
    <property type="component" value="Unassembled WGS sequence"/>
</dbReference>
<dbReference type="Proteomes" id="UP000318661">
    <property type="component" value="Unassembled WGS sequence"/>
</dbReference>
<evidence type="ECO:0000313" key="5">
    <source>
        <dbReference type="Proteomes" id="UP000318661"/>
    </source>
</evidence>
<protein>
    <submittedName>
        <fullName evidence="2">Extracellular solute-binding protein</fullName>
    </submittedName>
</protein>
<dbReference type="InterPro" id="IPR050490">
    <property type="entry name" value="Bact_solute-bd_prot1"/>
</dbReference>
<feature type="chain" id="PRO_5036134908" evidence="1">
    <location>
        <begin position="20"/>
        <end position="444"/>
    </location>
</feature>
<organism evidence="2 5">
    <name type="scientific">Candidatus Segetimicrobium genomatis</name>
    <dbReference type="NCBI Taxonomy" id="2569760"/>
    <lineage>
        <taxon>Bacteria</taxon>
        <taxon>Bacillati</taxon>
        <taxon>Candidatus Sysuimicrobiota</taxon>
        <taxon>Candidatus Sysuimicrobiia</taxon>
        <taxon>Candidatus Sysuimicrobiales</taxon>
        <taxon>Candidatus Segetimicrobiaceae</taxon>
        <taxon>Candidatus Segetimicrobium</taxon>
    </lineage>
</organism>
<dbReference type="InterPro" id="IPR006059">
    <property type="entry name" value="SBP"/>
</dbReference>
<evidence type="ECO:0000313" key="2">
    <source>
        <dbReference type="EMBL" id="TMJ06536.1"/>
    </source>
</evidence>
<sequence>MIAAWLVVLVAYALPPAAAQQVVVIKAWTIGPDNPSVTRFNNLQTAAERLNADLRREGAGVQVKVEGFFDTTNWDSYLRRVLLASQTGDAPDIMQGNASLAATWSTAGFVISLDERIPGFPQFKDVVPALWDAARYKGKIWGIPQDTEARPLYFNKTLLRKLGWTDPQIAELPGRISSGEFTWDDVLATAREAVQKRVVDAGKGYYHRPLNGPDFVQWYRSFGGRDYDAASGKLVFNKAAALRYFQFLRTGVEQGVIERDRLNNDWNRFHQPISDGKVLFWSGGTWNWAEWAQQWVNDRGGEDYLFANFGYAPHPAYRKGGKPITLSNPQAYFVSAASKNKDLALRLLAYTTVPDLDAKHAVGSAHLPVLRATARLVNNRFLKEVSYLLNYTTFAPAHPDLSKWQDAVFRGVSAVESGQATPEQAVDLVAGEMQRTIRDQIIVE</sequence>
<name>A0A537LF00_9BACT</name>
<evidence type="ECO:0000313" key="3">
    <source>
        <dbReference type="EMBL" id="TMJ10537.1"/>
    </source>
</evidence>
<reference evidence="4 5" key="1">
    <citation type="journal article" date="2019" name="Nat. Microbiol.">
        <title>Mediterranean grassland soil C-N compound turnover is dependent on rainfall and depth, and is mediated by genomically divergent microorganisms.</title>
        <authorList>
            <person name="Diamond S."/>
            <person name="Andeer P.F."/>
            <person name="Li Z."/>
            <person name="Crits-Christoph A."/>
            <person name="Burstein D."/>
            <person name="Anantharaman K."/>
            <person name="Lane K.R."/>
            <person name="Thomas B.C."/>
            <person name="Pan C."/>
            <person name="Northen T.R."/>
            <person name="Banfield J.F."/>
        </authorList>
    </citation>
    <scope>NUCLEOTIDE SEQUENCE [LARGE SCALE GENOMIC DNA]</scope>
    <source>
        <strain evidence="3">NP_1</strain>
        <strain evidence="2">NP_2</strain>
    </source>
</reference>
<dbReference type="SUPFAM" id="SSF53850">
    <property type="entry name" value="Periplasmic binding protein-like II"/>
    <property type="match status" value="1"/>
</dbReference>
<dbReference type="EMBL" id="VBAI01000114">
    <property type="protein sequence ID" value="TMJ10537.1"/>
    <property type="molecule type" value="Genomic_DNA"/>
</dbReference>
<dbReference type="PANTHER" id="PTHR43649">
    <property type="entry name" value="ARABINOSE-BINDING PROTEIN-RELATED"/>
    <property type="match status" value="1"/>
</dbReference>
<accession>A0A537LF00</accession>
<feature type="signal peptide" evidence="1">
    <location>
        <begin position="1"/>
        <end position="19"/>
    </location>
</feature>
<evidence type="ECO:0000313" key="4">
    <source>
        <dbReference type="Proteomes" id="UP000315217"/>
    </source>
</evidence>
<dbReference type="PANTHER" id="PTHR43649:SF11">
    <property type="entry name" value="ABC TRANSPORTER SUBSTRATE-BINDING PROTEIN YESO-RELATED"/>
    <property type="match status" value="1"/>
</dbReference>
<dbReference type="AlphaFoldDB" id="A0A537LF00"/>
<dbReference type="Gene3D" id="3.40.190.10">
    <property type="entry name" value="Periplasmic binding protein-like II"/>
    <property type="match status" value="1"/>
</dbReference>
<evidence type="ECO:0000256" key="1">
    <source>
        <dbReference type="SAM" id="SignalP"/>
    </source>
</evidence>